<evidence type="ECO:0008006" key="5">
    <source>
        <dbReference type="Google" id="ProtNLM"/>
    </source>
</evidence>
<keyword evidence="2" id="KW-0732">Signal</keyword>
<protein>
    <recommendedName>
        <fullName evidence="5">Phospholipase</fullName>
    </recommendedName>
</protein>
<organism evidence="3 4">
    <name type="scientific">Stenotrophomonas oahuensis</name>
    <dbReference type="NCBI Taxonomy" id="3003271"/>
    <lineage>
        <taxon>Bacteria</taxon>
        <taxon>Pseudomonadati</taxon>
        <taxon>Pseudomonadota</taxon>
        <taxon>Gammaproteobacteria</taxon>
        <taxon>Lysobacterales</taxon>
        <taxon>Lysobacteraceae</taxon>
        <taxon>Stenotrophomonas</taxon>
    </lineage>
</organism>
<feature type="region of interest" description="Disordered" evidence="1">
    <location>
        <begin position="53"/>
        <end position="73"/>
    </location>
</feature>
<accession>A0ABY9YKP7</accession>
<gene>
    <name evidence="3" type="ORF">PDM29_13915</name>
</gene>
<proteinExistence type="predicted"/>
<feature type="chain" id="PRO_5046330886" description="Phospholipase" evidence="2">
    <location>
        <begin position="22"/>
        <end position="95"/>
    </location>
</feature>
<feature type="signal peptide" evidence="2">
    <location>
        <begin position="1"/>
        <end position="21"/>
    </location>
</feature>
<reference evidence="3 4" key="1">
    <citation type="submission" date="2022-12" db="EMBL/GenBank/DDBJ databases">
        <title>Two new species, Stenotrophomonas aracearum and Stenotrophomonas oahuensis, isolated from Anthurium (Araceae family) in Hawaii.</title>
        <authorList>
            <person name="Chunag S.C."/>
            <person name="Dobhal S."/>
            <person name="Alvarez A."/>
            <person name="Arif M."/>
        </authorList>
    </citation>
    <scope>NUCLEOTIDE SEQUENCE [LARGE SCALE GENOMIC DNA]</scope>
    <source>
        <strain evidence="3 4">A5586</strain>
    </source>
</reference>
<evidence type="ECO:0000256" key="1">
    <source>
        <dbReference type="SAM" id="MobiDB-lite"/>
    </source>
</evidence>
<sequence length="95" mass="9747">MSFRPFLPCVALLAAALPALAAARSAESAPAPVPLRIQLKVVDACRLEPGSGAGACATAHQRSTPDTPAPPQVQALTPPVDAGPDAQRAWHTLTF</sequence>
<keyword evidence="4" id="KW-1185">Reference proteome</keyword>
<dbReference type="RefSeq" id="WP_311190696.1">
    <property type="nucleotide sequence ID" value="NZ_CP115541.1"/>
</dbReference>
<dbReference type="EMBL" id="CP115541">
    <property type="protein sequence ID" value="WNH51452.1"/>
    <property type="molecule type" value="Genomic_DNA"/>
</dbReference>
<dbReference type="Proteomes" id="UP001302072">
    <property type="component" value="Chromosome"/>
</dbReference>
<evidence type="ECO:0000256" key="2">
    <source>
        <dbReference type="SAM" id="SignalP"/>
    </source>
</evidence>
<evidence type="ECO:0000313" key="3">
    <source>
        <dbReference type="EMBL" id="WNH51452.1"/>
    </source>
</evidence>
<name>A0ABY9YKP7_9GAMM</name>
<evidence type="ECO:0000313" key="4">
    <source>
        <dbReference type="Proteomes" id="UP001302072"/>
    </source>
</evidence>